<dbReference type="InterPro" id="IPR011990">
    <property type="entry name" value="TPR-like_helical_dom_sf"/>
</dbReference>
<sequence>MSSPRAFPPVRRFLEFALRTSMKTQGRAPVFQMPAQTRRFATRVPSRASSASQTPQPALIFPPEEVYSSVPESDAWDSIAEGFPEDITGEALRQVALRYCEVAVHGSTSWKIALERDLNIDAYTLYYTAVALFGLGNEHSRKLAMHMLLTGSDLSYTPSTLALVHMLMHIAKKDFKNAVTHRIYRDVNSRYQLLLKTTRDPNVLSLRARDAIREGKPSEALRWFKTAIEAGEKDISTVPPPPAQGSGTRGPRWHYEANCRLERGTLLYLEGQLQEAANEFSICANELGEDKAWFGLYCSTPETWEQKESMTMLLRAAQTGDQHAISALIDRLVAESKSPNDFPYIWEWARCCRDSAKQRAENEPLDAIVDRIHTKDSLKEMAEKVDKAILQRRVKHLETDKKDNKLWLLVTIEGEEEPLRVPLAYPGLTLADKVRGLDP</sequence>
<reference evidence="1" key="2">
    <citation type="submission" date="2023-05" db="EMBL/GenBank/DDBJ databases">
        <authorList>
            <consortium name="Lawrence Berkeley National Laboratory"/>
            <person name="Steindorff A."/>
            <person name="Hensen N."/>
            <person name="Bonometti L."/>
            <person name="Westerberg I."/>
            <person name="Brannstrom I.O."/>
            <person name="Guillou S."/>
            <person name="Cros-Aarteil S."/>
            <person name="Calhoun S."/>
            <person name="Haridas S."/>
            <person name="Kuo A."/>
            <person name="Mondo S."/>
            <person name="Pangilinan J."/>
            <person name="Riley R."/>
            <person name="Labutti K."/>
            <person name="Andreopoulos B."/>
            <person name="Lipzen A."/>
            <person name="Chen C."/>
            <person name="Yanf M."/>
            <person name="Daum C."/>
            <person name="Ng V."/>
            <person name="Clum A."/>
            <person name="Ohm R."/>
            <person name="Martin F."/>
            <person name="Silar P."/>
            <person name="Natvig D."/>
            <person name="Lalanne C."/>
            <person name="Gautier V."/>
            <person name="Ament-Velasquez S.L."/>
            <person name="Kruys A."/>
            <person name="Hutchinson M.I."/>
            <person name="Powell A.J."/>
            <person name="Barry K."/>
            <person name="Miller A.N."/>
            <person name="Grigoriev I.V."/>
            <person name="Debuchy R."/>
            <person name="Gladieux P."/>
            <person name="Thoren M.H."/>
            <person name="Johannesson H."/>
        </authorList>
    </citation>
    <scope>NUCLEOTIDE SEQUENCE</scope>
    <source>
        <strain evidence="1">PSN309</strain>
    </source>
</reference>
<comment type="caution">
    <text evidence="1">The sequence shown here is derived from an EMBL/GenBank/DDBJ whole genome shotgun (WGS) entry which is preliminary data.</text>
</comment>
<accession>A0AAN6X1A8</accession>
<keyword evidence="2" id="KW-1185">Reference proteome</keyword>
<dbReference type="AlphaFoldDB" id="A0AAN6X1A8"/>
<evidence type="ECO:0000313" key="2">
    <source>
        <dbReference type="Proteomes" id="UP001302126"/>
    </source>
</evidence>
<proteinExistence type="predicted"/>
<dbReference type="Proteomes" id="UP001302126">
    <property type="component" value="Unassembled WGS sequence"/>
</dbReference>
<gene>
    <name evidence="1" type="ORF">QBC35DRAFT_459700</name>
</gene>
<reference evidence="1" key="1">
    <citation type="journal article" date="2023" name="Mol. Phylogenet. Evol.">
        <title>Genome-scale phylogeny and comparative genomics of the fungal order Sordariales.</title>
        <authorList>
            <person name="Hensen N."/>
            <person name="Bonometti L."/>
            <person name="Westerberg I."/>
            <person name="Brannstrom I.O."/>
            <person name="Guillou S."/>
            <person name="Cros-Aarteil S."/>
            <person name="Calhoun S."/>
            <person name="Haridas S."/>
            <person name="Kuo A."/>
            <person name="Mondo S."/>
            <person name="Pangilinan J."/>
            <person name="Riley R."/>
            <person name="LaButti K."/>
            <person name="Andreopoulos B."/>
            <person name="Lipzen A."/>
            <person name="Chen C."/>
            <person name="Yan M."/>
            <person name="Daum C."/>
            <person name="Ng V."/>
            <person name="Clum A."/>
            <person name="Steindorff A."/>
            <person name="Ohm R.A."/>
            <person name="Martin F."/>
            <person name="Silar P."/>
            <person name="Natvig D.O."/>
            <person name="Lalanne C."/>
            <person name="Gautier V."/>
            <person name="Ament-Velasquez S.L."/>
            <person name="Kruys A."/>
            <person name="Hutchinson M.I."/>
            <person name="Powell A.J."/>
            <person name="Barry K."/>
            <person name="Miller A.N."/>
            <person name="Grigoriev I.V."/>
            <person name="Debuchy R."/>
            <person name="Gladieux P."/>
            <person name="Hiltunen Thoren M."/>
            <person name="Johannesson H."/>
        </authorList>
    </citation>
    <scope>NUCLEOTIDE SEQUENCE</scope>
    <source>
        <strain evidence="1">PSN309</strain>
    </source>
</reference>
<name>A0AAN6X1A8_9PEZI</name>
<protein>
    <submittedName>
        <fullName evidence="1">Uncharacterized protein</fullName>
    </submittedName>
</protein>
<evidence type="ECO:0000313" key="1">
    <source>
        <dbReference type="EMBL" id="KAK4192060.1"/>
    </source>
</evidence>
<dbReference type="EMBL" id="MU864356">
    <property type="protein sequence ID" value="KAK4192060.1"/>
    <property type="molecule type" value="Genomic_DNA"/>
</dbReference>
<dbReference type="Gene3D" id="1.25.40.10">
    <property type="entry name" value="Tetratricopeptide repeat domain"/>
    <property type="match status" value="1"/>
</dbReference>
<organism evidence="1 2">
    <name type="scientific">Podospora australis</name>
    <dbReference type="NCBI Taxonomy" id="1536484"/>
    <lineage>
        <taxon>Eukaryota</taxon>
        <taxon>Fungi</taxon>
        <taxon>Dikarya</taxon>
        <taxon>Ascomycota</taxon>
        <taxon>Pezizomycotina</taxon>
        <taxon>Sordariomycetes</taxon>
        <taxon>Sordariomycetidae</taxon>
        <taxon>Sordariales</taxon>
        <taxon>Podosporaceae</taxon>
        <taxon>Podospora</taxon>
    </lineage>
</organism>
<dbReference type="SUPFAM" id="SSF81901">
    <property type="entry name" value="HCP-like"/>
    <property type="match status" value="1"/>
</dbReference>